<dbReference type="Pfam" id="PF01926">
    <property type="entry name" value="MMR_HSR1"/>
    <property type="match status" value="1"/>
</dbReference>
<organism evidence="3 4">
    <name type="scientific">Thermogymnomonas acidicola</name>
    <dbReference type="NCBI Taxonomy" id="399579"/>
    <lineage>
        <taxon>Archaea</taxon>
        <taxon>Methanobacteriati</taxon>
        <taxon>Thermoplasmatota</taxon>
        <taxon>Thermoplasmata</taxon>
        <taxon>Thermoplasmatales</taxon>
        <taxon>Thermogymnomonas</taxon>
    </lineage>
</organism>
<dbReference type="GO" id="GO:0005525">
    <property type="term" value="F:GTP binding"/>
    <property type="evidence" value="ECO:0007669"/>
    <property type="project" value="InterPro"/>
</dbReference>
<proteinExistence type="predicted"/>
<dbReference type="SUPFAM" id="SSF52540">
    <property type="entry name" value="P-loop containing nucleoside triphosphate hydrolases"/>
    <property type="match status" value="1"/>
</dbReference>
<evidence type="ECO:0000313" key="4">
    <source>
        <dbReference type="Proteomes" id="UP000632195"/>
    </source>
</evidence>
<evidence type="ECO:0008006" key="5">
    <source>
        <dbReference type="Google" id="ProtNLM"/>
    </source>
</evidence>
<feature type="domain" description="G" evidence="1">
    <location>
        <begin position="165"/>
        <end position="271"/>
    </location>
</feature>
<dbReference type="EMBL" id="BMNY01000004">
    <property type="protein sequence ID" value="GGM79341.1"/>
    <property type="molecule type" value="Genomic_DNA"/>
</dbReference>
<protein>
    <recommendedName>
        <fullName evidence="5">GTP-binding protein</fullName>
    </recommendedName>
</protein>
<dbReference type="CDD" id="cd01897">
    <property type="entry name" value="NOG"/>
    <property type="match status" value="1"/>
</dbReference>
<dbReference type="PRINTS" id="PR00326">
    <property type="entry name" value="GTP1OBG"/>
</dbReference>
<name>A0AA37BTB5_9ARCH</name>
<dbReference type="PANTHER" id="PTHR45759">
    <property type="entry name" value="NUCLEOLAR GTP-BINDING PROTEIN 1"/>
    <property type="match status" value="1"/>
</dbReference>
<keyword evidence="4" id="KW-1185">Reference proteome</keyword>
<comment type="caution">
    <text evidence="3">The sequence shown here is derived from an EMBL/GenBank/DDBJ whole genome shotgun (WGS) entry which is preliminary data.</text>
</comment>
<evidence type="ECO:0000259" key="1">
    <source>
        <dbReference type="Pfam" id="PF01926"/>
    </source>
</evidence>
<dbReference type="InterPro" id="IPR027417">
    <property type="entry name" value="P-loop_NTPase"/>
</dbReference>
<dbReference type="AlphaFoldDB" id="A0AA37BTB5"/>
<dbReference type="Gene3D" id="1.20.120.1190">
    <property type="match status" value="1"/>
</dbReference>
<evidence type="ECO:0000259" key="2">
    <source>
        <dbReference type="Pfam" id="PF17835"/>
    </source>
</evidence>
<sequence>MVNIKTVLTAQEIIDKAFLRASRIEEPYFPKKVDKIKREVMDRISTIEATSAPYLRKLVRQFPTLERLHPFYRDLISLVFSVDRYKVSLAGIDWCAQRIEELSSHYIRMVKRATDAGEALTLMKGFYGRFASLVRSQQQNLAFLIECRNYIRSLPDIDTECFTAIVAGMPNVGKSSLVSALTRARPRVAPYPFTTQEVHIGFLTRDWVRVQLVDTPGILDRPMEERNEMERKAVLALRDIDGIVLFLIDHSGTSGYTVEQQEGLYRELSDILGKEVIRVQSKCDLSSERRERICISATTGYGLEELRGLLLERGELFARQRADQAARA</sequence>
<gene>
    <name evidence="3" type="ORF">GCM10007108_16980</name>
</gene>
<dbReference type="InterPro" id="IPR006073">
    <property type="entry name" value="GTP-bd"/>
</dbReference>
<reference evidence="3" key="2">
    <citation type="submission" date="2022-09" db="EMBL/GenBank/DDBJ databases">
        <authorList>
            <person name="Sun Q."/>
            <person name="Ohkuma M."/>
        </authorList>
    </citation>
    <scope>NUCLEOTIDE SEQUENCE</scope>
    <source>
        <strain evidence="3">JCM 13583</strain>
    </source>
</reference>
<dbReference type="InterPro" id="IPR041623">
    <property type="entry name" value="NOG1_N"/>
</dbReference>
<evidence type="ECO:0000313" key="3">
    <source>
        <dbReference type="EMBL" id="GGM79341.1"/>
    </source>
</evidence>
<dbReference type="Gene3D" id="3.40.50.300">
    <property type="entry name" value="P-loop containing nucleotide triphosphate hydrolases"/>
    <property type="match status" value="1"/>
</dbReference>
<feature type="domain" description="NOG1 N-terminal helical" evidence="2">
    <location>
        <begin position="4"/>
        <end position="158"/>
    </location>
</feature>
<dbReference type="Pfam" id="PF17835">
    <property type="entry name" value="NOG1_N"/>
    <property type="match status" value="1"/>
</dbReference>
<accession>A0AA37BTB5</accession>
<dbReference type="Proteomes" id="UP000632195">
    <property type="component" value="Unassembled WGS sequence"/>
</dbReference>
<reference evidence="3" key="1">
    <citation type="journal article" date="2014" name="Int. J. Syst. Evol. Microbiol.">
        <title>Complete genome sequence of Corynebacterium casei LMG S-19264T (=DSM 44701T), isolated from a smear-ripened cheese.</title>
        <authorList>
            <consortium name="US DOE Joint Genome Institute (JGI-PGF)"/>
            <person name="Walter F."/>
            <person name="Albersmeier A."/>
            <person name="Kalinowski J."/>
            <person name="Ruckert C."/>
        </authorList>
    </citation>
    <scope>NUCLEOTIDE SEQUENCE</scope>
    <source>
        <strain evidence="3">JCM 13583</strain>
    </source>
</reference>